<dbReference type="HOGENOM" id="CLU_2522198_0_0_7"/>
<organism evidence="2 3">
    <name type="scientific">Desulfomonile tiedjei (strain ATCC 49306 / DSM 6799 / DCB-1)</name>
    <dbReference type="NCBI Taxonomy" id="706587"/>
    <lineage>
        <taxon>Bacteria</taxon>
        <taxon>Pseudomonadati</taxon>
        <taxon>Thermodesulfobacteriota</taxon>
        <taxon>Desulfomonilia</taxon>
        <taxon>Desulfomonilales</taxon>
        <taxon>Desulfomonilaceae</taxon>
        <taxon>Desulfomonile</taxon>
    </lineage>
</organism>
<dbReference type="OrthoDB" id="3393149at2"/>
<accession>I4C1A6</accession>
<dbReference type="Pfam" id="PF12728">
    <property type="entry name" value="HTH_17"/>
    <property type="match status" value="1"/>
</dbReference>
<dbReference type="Gene3D" id="1.10.1660.10">
    <property type="match status" value="1"/>
</dbReference>
<reference evidence="3" key="1">
    <citation type="submission" date="2012-06" db="EMBL/GenBank/DDBJ databases">
        <title>Complete sequence of chromosome of Desulfomonile tiedjei DSM 6799.</title>
        <authorList>
            <person name="Lucas S."/>
            <person name="Copeland A."/>
            <person name="Lapidus A."/>
            <person name="Glavina del Rio T."/>
            <person name="Dalin E."/>
            <person name="Tice H."/>
            <person name="Bruce D."/>
            <person name="Goodwin L."/>
            <person name="Pitluck S."/>
            <person name="Peters L."/>
            <person name="Ovchinnikova G."/>
            <person name="Zeytun A."/>
            <person name="Lu M."/>
            <person name="Kyrpides N."/>
            <person name="Mavromatis K."/>
            <person name="Ivanova N."/>
            <person name="Brettin T."/>
            <person name="Detter J.C."/>
            <person name="Han C."/>
            <person name="Larimer F."/>
            <person name="Land M."/>
            <person name="Hauser L."/>
            <person name="Markowitz V."/>
            <person name="Cheng J.-F."/>
            <person name="Hugenholtz P."/>
            <person name="Woyke T."/>
            <person name="Wu D."/>
            <person name="Spring S."/>
            <person name="Schroeder M."/>
            <person name="Brambilla E."/>
            <person name="Klenk H.-P."/>
            <person name="Eisen J.A."/>
        </authorList>
    </citation>
    <scope>NUCLEOTIDE SEQUENCE [LARGE SCALE GENOMIC DNA]</scope>
    <source>
        <strain evidence="3">ATCC 49306 / DSM 6799 / DCB-1</strain>
    </source>
</reference>
<dbReference type="RefSeq" id="WP_014808503.1">
    <property type="nucleotide sequence ID" value="NC_018025.1"/>
</dbReference>
<feature type="domain" description="Helix-turn-helix" evidence="1">
    <location>
        <begin position="20"/>
        <end position="70"/>
    </location>
</feature>
<sequence>MVENWSPHGDPQPEAAMLQLMDVKDIAKILKIAPKTVHKLVREGKLGCVQVTDKDRRFTREQVQTHIASQSVYVPSNKKPQNAI</sequence>
<evidence type="ECO:0000259" key="1">
    <source>
        <dbReference type="Pfam" id="PF12728"/>
    </source>
</evidence>
<evidence type="ECO:0000313" key="3">
    <source>
        <dbReference type="Proteomes" id="UP000006055"/>
    </source>
</evidence>
<evidence type="ECO:0000313" key="2">
    <source>
        <dbReference type="EMBL" id="AFM23347.1"/>
    </source>
</evidence>
<dbReference type="KEGG" id="dti:Desti_0620"/>
<proteinExistence type="predicted"/>
<keyword evidence="3" id="KW-1185">Reference proteome</keyword>
<name>I4C1A6_DESTA</name>
<dbReference type="EMBL" id="CP003360">
    <property type="protein sequence ID" value="AFM23347.1"/>
    <property type="molecule type" value="Genomic_DNA"/>
</dbReference>
<gene>
    <name evidence="2" type="ordered locus">Desti_0620</name>
</gene>
<dbReference type="InterPro" id="IPR041657">
    <property type="entry name" value="HTH_17"/>
</dbReference>
<dbReference type="AlphaFoldDB" id="I4C1A6"/>
<protein>
    <recommendedName>
        <fullName evidence="1">Helix-turn-helix domain-containing protein</fullName>
    </recommendedName>
</protein>
<dbReference type="Proteomes" id="UP000006055">
    <property type="component" value="Chromosome"/>
</dbReference>